<keyword evidence="1" id="KW-0472">Membrane</keyword>
<dbReference type="GO" id="GO:0016020">
    <property type="term" value="C:membrane"/>
    <property type="evidence" value="ECO:0007669"/>
    <property type="project" value="InterPro"/>
</dbReference>
<feature type="domain" description="Neurotransmitter-gated ion-channel ligand-binding" evidence="3">
    <location>
        <begin position="23"/>
        <end position="224"/>
    </location>
</feature>
<keyword evidence="1" id="KW-1133">Transmembrane helix</keyword>
<sequence length="377" mass="41964">MMTTRLLVMLGMAVGGVWASPAEEKLIQSLLANYESSSRPVTRTGESLTINVSFVPIKLDVVDVDDNRLMLHGWVKLSWKDVQLKWNASDHDEITILNLPIETLWKPDLRLYNAYELSVENTLTLVSSDGTVLWVPPLSGEVTCNLSAIWFPFDIQRCTLVFGSWTYDKTKIDLQVGTDLDNDVFMQNSEWKLISTESERREKKYVCCENAYPSVQVTLTIQRKACRHVVERVVPLIAVVTLALLTMMIPATKADIRLLIVTLLLGSALVHLRSSDESVPENLSILTVLNGLFIAILSGLFLCNCTHLAILRGHMDCSFLAKLTGLVGADGTAGEKSEALISDVEQRYHRTLDSVFTVPLAFVATLSTVLFFSVPLF</sequence>
<dbReference type="AlphaFoldDB" id="A0A7M7KZI5"/>
<evidence type="ECO:0000259" key="3">
    <source>
        <dbReference type="Pfam" id="PF02931"/>
    </source>
</evidence>
<feature type="transmembrane region" description="Helical" evidence="1">
    <location>
        <begin position="355"/>
        <end position="374"/>
    </location>
</feature>
<accession>A0A7M7KZI5</accession>
<feature type="signal peptide" evidence="2">
    <location>
        <begin position="1"/>
        <end position="19"/>
    </location>
</feature>
<evidence type="ECO:0000256" key="2">
    <source>
        <dbReference type="SAM" id="SignalP"/>
    </source>
</evidence>
<dbReference type="GeneID" id="111255488"/>
<feature type="transmembrane region" description="Helical" evidence="1">
    <location>
        <begin position="233"/>
        <end position="249"/>
    </location>
</feature>
<feature type="chain" id="PRO_5029497462" description="Neurotransmitter-gated ion-channel ligand-binding domain-containing protein" evidence="2">
    <location>
        <begin position="20"/>
        <end position="377"/>
    </location>
</feature>
<dbReference type="OMA" id="DIMATSE"/>
<proteinExistence type="predicted"/>
<dbReference type="PRINTS" id="PR00252">
    <property type="entry name" value="NRIONCHANNEL"/>
</dbReference>
<dbReference type="KEGG" id="vde:111255488"/>
<keyword evidence="5" id="KW-1185">Reference proteome</keyword>
<evidence type="ECO:0000313" key="4">
    <source>
        <dbReference type="EnsemblMetazoa" id="XP_022673236"/>
    </source>
</evidence>
<dbReference type="EnsemblMetazoa" id="XM_022817501">
    <property type="protein sequence ID" value="XP_022673236"/>
    <property type="gene ID" value="LOC111255488"/>
</dbReference>
<dbReference type="SUPFAM" id="SSF63712">
    <property type="entry name" value="Nicotinic receptor ligand binding domain-like"/>
    <property type="match status" value="1"/>
</dbReference>
<dbReference type="Pfam" id="PF02931">
    <property type="entry name" value="Neur_chan_LBD"/>
    <property type="match status" value="1"/>
</dbReference>
<dbReference type="FunFam" id="2.70.170.10:FF:000028">
    <property type="entry name" value="AcetylCholine Receptor"/>
    <property type="match status" value="1"/>
</dbReference>
<dbReference type="Proteomes" id="UP000594260">
    <property type="component" value="Unplaced"/>
</dbReference>
<dbReference type="InParanoid" id="A0A7M7KZI5"/>
<name>A0A7M7KZI5_VARDE</name>
<organism evidence="4 5">
    <name type="scientific">Varroa destructor</name>
    <name type="common">Honeybee mite</name>
    <dbReference type="NCBI Taxonomy" id="109461"/>
    <lineage>
        <taxon>Eukaryota</taxon>
        <taxon>Metazoa</taxon>
        <taxon>Ecdysozoa</taxon>
        <taxon>Arthropoda</taxon>
        <taxon>Chelicerata</taxon>
        <taxon>Arachnida</taxon>
        <taxon>Acari</taxon>
        <taxon>Parasitiformes</taxon>
        <taxon>Mesostigmata</taxon>
        <taxon>Gamasina</taxon>
        <taxon>Dermanyssoidea</taxon>
        <taxon>Varroidae</taxon>
        <taxon>Varroa</taxon>
    </lineage>
</organism>
<dbReference type="InterPro" id="IPR006202">
    <property type="entry name" value="Neur_chan_lig-bd"/>
</dbReference>
<dbReference type="CDD" id="cd18997">
    <property type="entry name" value="LGIC_ECD_nAChR"/>
    <property type="match status" value="1"/>
</dbReference>
<evidence type="ECO:0000256" key="1">
    <source>
        <dbReference type="SAM" id="Phobius"/>
    </source>
</evidence>
<evidence type="ECO:0000313" key="5">
    <source>
        <dbReference type="Proteomes" id="UP000594260"/>
    </source>
</evidence>
<dbReference type="InterPro" id="IPR036734">
    <property type="entry name" value="Neur_chan_lig-bd_sf"/>
</dbReference>
<protein>
    <recommendedName>
        <fullName evidence="3">Neurotransmitter-gated ion-channel ligand-binding domain-containing protein</fullName>
    </recommendedName>
</protein>
<dbReference type="GO" id="GO:0005230">
    <property type="term" value="F:extracellular ligand-gated monoatomic ion channel activity"/>
    <property type="evidence" value="ECO:0007669"/>
    <property type="project" value="InterPro"/>
</dbReference>
<dbReference type="Gene3D" id="2.70.170.10">
    <property type="entry name" value="Neurotransmitter-gated ion-channel ligand-binding domain"/>
    <property type="match status" value="1"/>
</dbReference>
<dbReference type="InterPro" id="IPR006201">
    <property type="entry name" value="Neur_channel"/>
</dbReference>
<dbReference type="PANTHER" id="PTHR18945">
    <property type="entry name" value="NEUROTRANSMITTER GATED ION CHANNEL"/>
    <property type="match status" value="1"/>
</dbReference>
<keyword evidence="2" id="KW-0732">Signal</keyword>
<reference evidence="4" key="1">
    <citation type="submission" date="2021-01" db="UniProtKB">
        <authorList>
            <consortium name="EnsemblMetazoa"/>
        </authorList>
    </citation>
    <scope>IDENTIFICATION</scope>
</reference>
<feature type="transmembrane region" description="Helical" evidence="1">
    <location>
        <begin position="285"/>
        <end position="305"/>
    </location>
</feature>
<dbReference type="RefSeq" id="XP_022673236.1">
    <property type="nucleotide sequence ID" value="XM_022817501.1"/>
</dbReference>
<dbReference type="OrthoDB" id="6516677at2759"/>
<keyword evidence="1" id="KW-0812">Transmembrane</keyword>
<dbReference type="GO" id="GO:0004888">
    <property type="term" value="F:transmembrane signaling receptor activity"/>
    <property type="evidence" value="ECO:0007669"/>
    <property type="project" value="InterPro"/>
</dbReference>